<name>A0A445L7H5_GLYSO</name>
<evidence type="ECO:0000256" key="1">
    <source>
        <dbReference type="SAM" id="Phobius"/>
    </source>
</evidence>
<keyword evidence="1" id="KW-1133">Transmembrane helix</keyword>
<sequence>MDVGGKRDGNCSAFWDQNCYFMWLWRNKHEHKDDFIRPLKPWEVILKACDEYSNGVVVHVMASGNTSSEVMIGLMMAVGFVVLLRKLAVPQPMLLSCGKFQNGSD</sequence>
<gene>
    <name evidence="2" type="ORF">D0Y65_006122</name>
</gene>
<reference evidence="2 3" key="1">
    <citation type="submission" date="2018-09" db="EMBL/GenBank/DDBJ databases">
        <title>A high-quality reference genome of wild soybean provides a powerful tool to mine soybean genomes.</title>
        <authorList>
            <person name="Xie M."/>
            <person name="Chung C.Y.L."/>
            <person name="Li M.-W."/>
            <person name="Wong F.-L."/>
            <person name="Chan T.-F."/>
            <person name="Lam H.-M."/>
        </authorList>
    </citation>
    <scope>NUCLEOTIDE SEQUENCE [LARGE SCALE GENOMIC DNA]</scope>
    <source>
        <strain evidence="3">cv. W05</strain>
        <tissue evidence="2">Hypocotyl of etiolated seedlings</tissue>
    </source>
</reference>
<evidence type="ECO:0000313" key="3">
    <source>
        <dbReference type="Proteomes" id="UP000289340"/>
    </source>
</evidence>
<evidence type="ECO:0000313" key="2">
    <source>
        <dbReference type="EMBL" id="RZC19173.1"/>
    </source>
</evidence>
<accession>A0A445L7H5</accession>
<proteinExistence type="predicted"/>
<organism evidence="2 3">
    <name type="scientific">Glycine soja</name>
    <name type="common">Wild soybean</name>
    <dbReference type="NCBI Taxonomy" id="3848"/>
    <lineage>
        <taxon>Eukaryota</taxon>
        <taxon>Viridiplantae</taxon>
        <taxon>Streptophyta</taxon>
        <taxon>Embryophyta</taxon>
        <taxon>Tracheophyta</taxon>
        <taxon>Spermatophyta</taxon>
        <taxon>Magnoliopsida</taxon>
        <taxon>eudicotyledons</taxon>
        <taxon>Gunneridae</taxon>
        <taxon>Pentapetalae</taxon>
        <taxon>rosids</taxon>
        <taxon>fabids</taxon>
        <taxon>Fabales</taxon>
        <taxon>Fabaceae</taxon>
        <taxon>Papilionoideae</taxon>
        <taxon>50 kb inversion clade</taxon>
        <taxon>NPAAA clade</taxon>
        <taxon>indigoferoid/millettioid clade</taxon>
        <taxon>Phaseoleae</taxon>
        <taxon>Glycine</taxon>
        <taxon>Glycine subgen. Soja</taxon>
    </lineage>
</organism>
<protein>
    <submittedName>
        <fullName evidence="2">Uncharacterized protein</fullName>
    </submittedName>
</protein>
<dbReference type="Proteomes" id="UP000289340">
    <property type="component" value="Chromosome 3"/>
</dbReference>
<keyword evidence="1" id="KW-0812">Transmembrane</keyword>
<comment type="caution">
    <text evidence="2">The sequence shown here is derived from an EMBL/GenBank/DDBJ whole genome shotgun (WGS) entry which is preliminary data.</text>
</comment>
<dbReference type="AlphaFoldDB" id="A0A445L7H5"/>
<keyword evidence="3" id="KW-1185">Reference proteome</keyword>
<dbReference type="EMBL" id="QZWG01000003">
    <property type="protein sequence ID" value="RZC19172.1"/>
    <property type="molecule type" value="Genomic_DNA"/>
</dbReference>
<keyword evidence="1" id="KW-0472">Membrane</keyword>
<dbReference type="EMBL" id="QZWG01000003">
    <property type="protein sequence ID" value="RZC19173.1"/>
    <property type="molecule type" value="Genomic_DNA"/>
</dbReference>
<feature type="transmembrane region" description="Helical" evidence="1">
    <location>
        <begin position="70"/>
        <end position="89"/>
    </location>
</feature>